<name>A0ABQ2P884_9NEIS</name>
<keyword evidence="2" id="KW-1185">Reference proteome</keyword>
<gene>
    <name evidence="1" type="ORF">GCM10010970_15960</name>
</gene>
<organism evidence="1 2">
    <name type="scientific">Silvimonas iriomotensis</name>
    <dbReference type="NCBI Taxonomy" id="449662"/>
    <lineage>
        <taxon>Bacteria</taxon>
        <taxon>Pseudomonadati</taxon>
        <taxon>Pseudomonadota</taxon>
        <taxon>Betaproteobacteria</taxon>
        <taxon>Neisseriales</taxon>
        <taxon>Chitinibacteraceae</taxon>
        <taxon>Silvimonas</taxon>
    </lineage>
</organism>
<reference evidence="2" key="1">
    <citation type="journal article" date="2019" name="Int. J. Syst. Evol. Microbiol.">
        <title>The Global Catalogue of Microorganisms (GCM) 10K type strain sequencing project: providing services to taxonomists for standard genome sequencing and annotation.</title>
        <authorList>
            <consortium name="The Broad Institute Genomics Platform"/>
            <consortium name="The Broad Institute Genome Sequencing Center for Infectious Disease"/>
            <person name="Wu L."/>
            <person name="Ma J."/>
        </authorList>
    </citation>
    <scope>NUCLEOTIDE SEQUENCE [LARGE SCALE GENOMIC DNA]</scope>
    <source>
        <strain evidence="2">CGMCC 1.8859</strain>
    </source>
</reference>
<accession>A0ABQ2P884</accession>
<evidence type="ECO:0000313" key="1">
    <source>
        <dbReference type="EMBL" id="GGP20588.1"/>
    </source>
</evidence>
<dbReference type="Proteomes" id="UP000637267">
    <property type="component" value="Unassembled WGS sequence"/>
</dbReference>
<evidence type="ECO:0000313" key="2">
    <source>
        <dbReference type="Proteomes" id="UP000637267"/>
    </source>
</evidence>
<protein>
    <submittedName>
        <fullName evidence="1">Uncharacterized protein</fullName>
    </submittedName>
</protein>
<proteinExistence type="predicted"/>
<dbReference type="EMBL" id="BMLX01000002">
    <property type="protein sequence ID" value="GGP20588.1"/>
    <property type="molecule type" value="Genomic_DNA"/>
</dbReference>
<sequence length="61" mass="6519">MGAMLTKIKAGGHQECSACGGKNNADKAWVRCPEKGSRIAATVARFVGSRRLLCNWPVFPA</sequence>
<comment type="caution">
    <text evidence="1">The sequence shown here is derived from an EMBL/GenBank/DDBJ whole genome shotgun (WGS) entry which is preliminary data.</text>
</comment>